<dbReference type="InterPro" id="IPR041223">
    <property type="entry name" value="ApeA_NTD"/>
</dbReference>
<evidence type="ECO:0000259" key="1">
    <source>
        <dbReference type="Pfam" id="PF18739"/>
    </source>
</evidence>
<feature type="domain" description="ApeA N-terminal" evidence="2">
    <location>
        <begin position="13"/>
        <end position="306"/>
    </location>
</feature>
<evidence type="ECO:0000313" key="4">
    <source>
        <dbReference type="Proteomes" id="UP000253742"/>
    </source>
</evidence>
<dbReference type="Proteomes" id="UP000253742">
    <property type="component" value="Unassembled WGS sequence"/>
</dbReference>
<dbReference type="AlphaFoldDB" id="A0A369UT32"/>
<proteinExistence type="predicted"/>
<gene>
    <name evidence="3" type="ORF">DVZ84_38020</name>
</gene>
<reference evidence="3 4" key="1">
    <citation type="submission" date="2018-07" db="EMBL/GenBank/DDBJ databases">
        <title>Genome guided investigation of antibiotics producing actinomycetales strain isolated from a Macau mangrove ecosystem.</title>
        <authorList>
            <person name="Hu D."/>
        </authorList>
    </citation>
    <scope>NUCLEOTIDE SEQUENCE [LARGE SCALE GENOMIC DNA]</scope>
    <source>
        <strain evidence="3 4">2297</strain>
    </source>
</reference>
<evidence type="ECO:0000259" key="2">
    <source>
        <dbReference type="Pfam" id="PF18862"/>
    </source>
</evidence>
<sequence>MSSDPLNLDASGEWAGLWWLPEDPGHRVPGVLRYEPDCGLTLSLIGAFEDRVTTTPTPGVLIVHEGRRTWGVIHGAADQREISLFGCFPNSSQRTFGARVKTPDKQTVVATTALIGAHIGGEDEAAFSTTEVSVEELGHWAASTVFEGFLSAPDGRPDGSGSISVKPVEVQSAEVDGTVFSLAHRHTLPFFDQRRGETVGRMVDTSYIKITRRDKASSLIDAIGYARLIQDLISLATHRAVGVIWIRLKLASNENTSGSRGLRPERNVDVLHSPSVVGKGDAKAATHHHVFFTCEALPFEKVMPRWCDMHERLQSATNMVLGLRYAPARYVENNLLTAVGAAEVLHRGFDIDEPPIPSRDFKPMREAMLAQVPVEHRERLRGLLRNDPTLRDRLYALAARPDHEALSILVPDVDRWARRTTRARNDLAHEGRTPNHELEELMAIVDVTTGVVILNLLNELGLSVERQREIVRGHPKLRATARSAQSWLTTSKVNS</sequence>
<feature type="domain" description="Apea-like HEPN" evidence="1">
    <location>
        <begin position="336"/>
        <end position="464"/>
    </location>
</feature>
<evidence type="ECO:0000313" key="3">
    <source>
        <dbReference type="EMBL" id="RDD83912.1"/>
    </source>
</evidence>
<dbReference type="Pfam" id="PF18862">
    <property type="entry name" value="ApeA_NTD1"/>
    <property type="match status" value="1"/>
</dbReference>
<comment type="caution">
    <text evidence="3">The sequence shown here is derived from an EMBL/GenBank/DDBJ whole genome shotgun (WGS) entry which is preliminary data.</text>
</comment>
<organism evidence="3 4">
    <name type="scientific">Streptomyces parvulus</name>
    <dbReference type="NCBI Taxonomy" id="146923"/>
    <lineage>
        <taxon>Bacteria</taxon>
        <taxon>Bacillati</taxon>
        <taxon>Actinomycetota</taxon>
        <taxon>Actinomycetes</taxon>
        <taxon>Kitasatosporales</taxon>
        <taxon>Streptomycetaceae</taxon>
        <taxon>Streptomyces</taxon>
    </lineage>
</organism>
<dbReference type="Pfam" id="PF18739">
    <property type="entry name" value="HEPN_Apea"/>
    <property type="match status" value="1"/>
</dbReference>
<protein>
    <submittedName>
        <fullName evidence="3">Uncharacterized protein</fullName>
    </submittedName>
</protein>
<dbReference type="InterPro" id="IPR041229">
    <property type="entry name" value="HEPN_Apea"/>
</dbReference>
<dbReference type="RefSeq" id="WP_114534189.1">
    <property type="nucleotide sequence ID" value="NZ_QQBH01000060.1"/>
</dbReference>
<name>A0A369UT32_9ACTN</name>
<dbReference type="OrthoDB" id="4578094at2"/>
<accession>A0A369UT32</accession>
<dbReference type="EMBL" id="QQBH01000060">
    <property type="protein sequence ID" value="RDD83912.1"/>
    <property type="molecule type" value="Genomic_DNA"/>
</dbReference>